<comment type="caution">
    <text evidence="1">The sequence shown here is derived from an EMBL/GenBank/DDBJ whole genome shotgun (WGS) entry which is preliminary data.</text>
</comment>
<protein>
    <submittedName>
        <fullName evidence="1">HAD family hydrolase</fullName>
    </submittedName>
</protein>
<dbReference type="SFLD" id="SFLDS00003">
    <property type="entry name" value="Haloacid_Dehalogenase"/>
    <property type="match status" value="1"/>
</dbReference>
<dbReference type="InterPro" id="IPR036412">
    <property type="entry name" value="HAD-like_sf"/>
</dbReference>
<gene>
    <name evidence="1" type="ORF">JQM67_06335</name>
</gene>
<organism evidence="1 2">
    <name type="scientific">Anaeromassilibacillus senegalensis</name>
    <dbReference type="NCBI Taxonomy" id="1673717"/>
    <lineage>
        <taxon>Bacteria</taxon>
        <taxon>Bacillati</taxon>
        <taxon>Bacillota</taxon>
        <taxon>Clostridia</taxon>
        <taxon>Eubacteriales</taxon>
        <taxon>Acutalibacteraceae</taxon>
        <taxon>Anaeromassilibacillus</taxon>
    </lineage>
</organism>
<dbReference type="Proteomes" id="UP001299220">
    <property type="component" value="Unassembled WGS sequence"/>
</dbReference>
<sequence>MQYDGIIFDLDGTLWDSSAEIQKSWGDVLAMQPDITRLPTKEELESVMGLGAEELTEKLFPYLPLERRLEIFDLCAEYECAYLSVHGAKLYPHIVETLAALSKTHPLFIVSNCADGYIQSFLKAHDTAKYIRDFECIGRTGKPKSENIRLIVERNGLQSPVYVGDTQWDCDAATAAGVPFIFAAYGFGHVENTPAIASIDELPKLV</sequence>
<reference evidence="1 2" key="1">
    <citation type="submission" date="2020-12" db="EMBL/GenBank/DDBJ databases">
        <title>Whole genome sequences of gut porcine anaerobes.</title>
        <authorList>
            <person name="Kubasova T."/>
            <person name="Jahodarova E."/>
            <person name="Rychlik I."/>
        </authorList>
    </citation>
    <scope>NUCLEOTIDE SEQUENCE [LARGE SCALE GENOMIC DNA]</scope>
    <source>
        <strain evidence="1 2">An867</strain>
    </source>
</reference>
<name>A0ABS9CMD9_9FIRM</name>
<evidence type="ECO:0000313" key="2">
    <source>
        <dbReference type="Proteomes" id="UP001299220"/>
    </source>
</evidence>
<dbReference type="InterPro" id="IPR050155">
    <property type="entry name" value="HAD-like_hydrolase_sf"/>
</dbReference>
<keyword evidence="2" id="KW-1185">Reference proteome</keyword>
<dbReference type="RefSeq" id="WP_235323277.1">
    <property type="nucleotide sequence ID" value="NZ_JAFBIT010000002.1"/>
</dbReference>
<proteinExistence type="predicted"/>
<dbReference type="Pfam" id="PF13419">
    <property type="entry name" value="HAD_2"/>
    <property type="match status" value="1"/>
</dbReference>
<dbReference type="PANTHER" id="PTHR43434">
    <property type="entry name" value="PHOSPHOGLYCOLATE PHOSPHATASE"/>
    <property type="match status" value="1"/>
</dbReference>
<dbReference type="EMBL" id="JAFBIT010000002">
    <property type="protein sequence ID" value="MCF2652214.1"/>
    <property type="molecule type" value="Genomic_DNA"/>
</dbReference>
<dbReference type="SFLD" id="SFLDG01129">
    <property type="entry name" value="C1.5:_HAD__Beta-PGM__Phosphata"/>
    <property type="match status" value="1"/>
</dbReference>
<dbReference type="InterPro" id="IPR023198">
    <property type="entry name" value="PGP-like_dom2"/>
</dbReference>
<dbReference type="InterPro" id="IPR006439">
    <property type="entry name" value="HAD-SF_hydro_IA"/>
</dbReference>
<dbReference type="NCBIfam" id="TIGR01549">
    <property type="entry name" value="HAD-SF-IA-v1"/>
    <property type="match status" value="1"/>
</dbReference>
<dbReference type="InterPro" id="IPR023214">
    <property type="entry name" value="HAD_sf"/>
</dbReference>
<accession>A0ABS9CMD9</accession>
<dbReference type="InterPro" id="IPR041492">
    <property type="entry name" value="HAD_2"/>
</dbReference>
<dbReference type="PANTHER" id="PTHR43434:SF1">
    <property type="entry name" value="PHOSPHOGLYCOLATE PHOSPHATASE"/>
    <property type="match status" value="1"/>
</dbReference>
<keyword evidence="1" id="KW-0378">Hydrolase</keyword>
<dbReference type="GO" id="GO:0016787">
    <property type="term" value="F:hydrolase activity"/>
    <property type="evidence" value="ECO:0007669"/>
    <property type="project" value="UniProtKB-KW"/>
</dbReference>
<evidence type="ECO:0000313" key="1">
    <source>
        <dbReference type="EMBL" id="MCF2652214.1"/>
    </source>
</evidence>
<dbReference type="Gene3D" id="3.40.50.1000">
    <property type="entry name" value="HAD superfamily/HAD-like"/>
    <property type="match status" value="1"/>
</dbReference>
<dbReference type="Gene3D" id="1.10.150.240">
    <property type="entry name" value="Putative phosphatase, domain 2"/>
    <property type="match status" value="1"/>
</dbReference>
<dbReference type="SUPFAM" id="SSF56784">
    <property type="entry name" value="HAD-like"/>
    <property type="match status" value="1"/>
</dbReference>